<comment type="caution">
    <text evidence="3">The sequence shown here is derived from an EMBL/GenBank/DDBJ whole genome shotgun (WGS) entry which is preliminary data.</text>
</comment>
<dbReference type="Pfam" id="PF01368">
    <property type="entry name" value="DHH"/>
    <property type="match status" value="1"/>
</dbReference>
<organism evidence="3 4">
    <name type="scientific">Ohessyouella blattaphilus</name>
    <dbReference type="NCBI Taxonomy" id="2949333"/>
    <lineage>
        <taxon>Bacteria</taxon>
        <taxon>Bacillati</taxon>
        <taxon>Bacillota</taxon>
        <taxon>Clostridia</taxon>
        <taxon>Lachnospirales</taxon>
        <taxon>Lachnospiraceae</taxon>
        <taxon>Ohessyouella</taxon>
    </lineage>
</organism>
<dbReference type="InterPro" id="IPR051319">
    <property type="entry name" value="Oligoribo/pAp-PDE_c-di-AMP_PDE"/>
</dbReference>
<proteinExistence type="predicted"/>
<dbReference type="RefSeq" id="WP_262067985.1">
    <property type="nucleotide sequence ID" value="NZ_JAMXOC010000002.1"/>
</dbReference>
<feature type="domain" description="DHHA1" evidence="2">
    <location>
        <begin position="228"/>
        <end position="309"/>
    </location>
</feature>
<reference evidence="3 4" key="1">
    <citation type="journal article" date="2022" name="Genome Biol. Evol.">
        <title>Host diet, physiology and behaviors set the stage for Lachnospiraceae cladogenesis.</title>
        <authorList>
            <person name="Vera-Ponce De Leon A."/>
            <person name="Schneider M."/>
            <person name="Jahnes B.C."/>
            <person name="Sadowski V."/>
            <person name="Camuy-Velez L.A."/>
            <person name="Duan J."/>
            <person name="Sabree Z.L."/>
        </authorList>
    </citation>
    <scope>NUCLEOTIDE SEQUENCE [LARGE SCALE GENOMIC DNA]</scope>
    <source>
        <strain evidence="3 4">PAL227</strain>
    </source>
</reference>
<keyword evidence="4" id="KW-1185">Reference proteome</keyword>
<dbReference type="InterPro" id="IPR003156">
    <property type="entry name" value="DHHA1_dom"/>
</dbReference>
<dbReference type="InterPro" id="IPR001667">
    <property type="entry name" value="DDH_dom"/>
</dbReference>
<evidence type="ECO:0000259" key="2">
    <source>
        <dbReference type="Pfam" id="PF02272"/>
    </source>
</evidence>
<dbReference type="Gene3D" id="3.10.310.30">
    <property type="match status" value="1"/>
</dbReference>
<accession>A0ABT1EH22</accession>
<dbReference type="SUPFAM" id="SSF64182">
    <property type="entry name" value="DHH phosphoesterases"/>
    <property type="match status" value="1"/>
</dbReference>
<dbReference type="InterPro" id="IPR038763">
    <property type="entry name" value="DHH_sf"/>
</dbReference>
<name>A0ABT1EH22_9FIRM</name>
<evidence type="ECO:0000313" key="3">
    <source>
        <dbReference type="EMBL" id="MCP1109077.1"/>
    </source>
</evidence>
<dbReference type="EMBL" id="JAMZFV010000002">
    <property type="protein sequence ID" value="MCP1109077.1"/>
    <property type="molecule type" value="Genomic_DNA"/>
</dbReference>
<dbReference type="Gene3D" id="3.90.1640.10">
    <property type="entry name" value="inorganic pyrophosphatase (n-terminal core)"/>
    <property type="match status" value="1"/>
</dbReference>
<sequence length="322" mass="35853">MLTKVLDGVKTVAIGGHIRPDGDCVGSCLGMYLYLTKVYPEVKVDVYLQRFSKTFGFLQRIEDIKHEVTGEKEYDLFISLDCGDRERLGFTLPLFDKAKRTLCIDHHESNNAFADVNYIYPEASSTAELVYDLLDKDEIDTGIAQAIYLGIVHDTGVFQYSNVAPSTFQAAAFLITKEIDAPRIISETFYAKTYAQNQILGRTLLESFLLLDGRVIAGSVSRRVMDFYEVNPGDFEGIVSQMRVTEGVEVAIFMYELEPGNFKVSLRSKDIVDVNRIAAYFGGGGHKKAAGFNMAGTAHDITNNVTKFVAEQLKELEGNARD</sequence>
<evidence type="ECO:0000313" key="4">
    <source>
        <dbReference type="Proteomes" id="UP001523565"/>
    </source>
</evidence>
<dbReference type="Proteomes" id="UP001523565">
    <property type="component" value="Unassembled WGS sequence"/>
</dbReference>
<dbReference type="Pfam" id="PF02272">
    <property type="entry name" value="DHHA1"/>
    <property type="match status" value="1"/>
</dbReference>
<dbReference type="PANTHER" id="PTHR47618">
    <property type="entry name" value="BIFUNCTIONAL OLIGORIBONUCLEASE AND PAP PHOSPHATASE NRNA"/>
    <property type="match status" value="1"/>
</dbReference>
<protein>
    <submittedName>
        <fullName evidence="3">Bifunctional oligoribonuclease/PAP phosphatase NrnA</fullName>
    </submittedName>
</protein>
<dbReference type="PANTHER" id="PTHR47618:SF1">
    <property type="entry name" value="BIFUNCTIONAL OLIGORIBONUCLEASE AND PAP PHOSPHATASE NRNA"/>
    <property type="match status" value="1"/>
</dbReference>
<feature type="domain" description="DDH" evidence="1">
    <location>
        <begin position="12"/>
        <end position="151"/>
    </location>
</feature>
<gene>
    <name evidence="3" type="ORF">NK118_02315</name>
</gene>
<evidence type="ECO:0000259" key="1">
    <source>
        <dbReference type="Pfam" id="PF01368"/>
    </source>
</evidence>